<proteinExistence type="inferred from homology"/>
<evidence type="ECO:0000256" key="8">
    <source>
        <dbReference type="ARBA" id="ARBA00023287"/>
    </source>
</evidence>
<feature type="modified residue" description="N-methylphenylalanine" evidence="11">
    <location>
        <position position="6"/>
    </location>
</feature>
<dbReference type="OrthoDB" id="1798043at2"/>
<evidence type="ECO:0000256" key="1">
    <source>
        <dbReference type="ARBA" id="ARBA00004162"/>
    </source>
</evidence>
<keyword evidence="4 11" id="KW-0488">Methylation</keyword>
<dbReference type="InterPro" id="IPR012902">
    <property type="entry name" value="N_methyl_site"/>
</dbReference>
<name>A0A372LL03_9BACI</name>
<dbReference type="PIRSF" id="PIRSF029928">
    <property type="entry name" value="Late_competence_ComGC"/>
    <property type="match status" value="1"/>
</dbReference>
<evidence type="ECO:0000313" key="13">
    <source>
        <dbReference type="Proteomes" id="UP000264541"/>
    </source>
</evidence>
<dbReference type="PRINTS" id="PR00813">
    <property type="entry name" value="BCTERIALGSPG"/>
</dbReference>
<keyword evidence="7 10" id="KW-0472">Membrane</keyword>
<evidence type="ECO:0000256" key="11">
    <source>
        <dbReference type="PIRSR" id="PIRSR029928-50"/>
    </source>
</evidence>
<dbReference type="Pfam" id="PF07963">
    <property type="entry name" value="N_methyl"/>
    <property type="match status" value="1"/>
</dbReference>
<dbReference type="Proteomes" id="UP000264541">
    <property type="component" value="Unassembled WGS sequence"/>
</dbReference>
<comment type="caution">
    <text evidence="12">The sequence shown here is derived from an EMBL/GenBank/DDBJ whole genome shotgun (WGS) entry which is preliminary data.</text>
</comment>
<keyword evidence="3 10" id="KW-1003">Cell membrane</keyword>
<accession>A0A372LL03</accession>
<keyword evidence="8 10" id="KW-0178">Competence</keyword>
<dbReference type="RefSeq" id="WP_117327884.1">
    <property type="nucleotide sequence ID" value="NZ_QVTE01000050.1"/>
</dbReference>
<evidence type="ECO:0000256" key="5">
    <source>
        <dbReference type="ARBA" id="ARBA00022692"/>
    </source>
</evidence>
<dbReference type="SUPFAM" id="SSF54523">
    <property type="entry name" value="Pili subunits"/>
    <property type="match status" value="1"/>
</dbReference>
<dbReference type="PANTHER" id="PTHR30093:SF2">
    <property type="entry name" value="TYPE II SECRETION SYSTEM PROTEIN H"/>
    <property type="match status" value="1"/>
</dbReference>
<reference evidence="12 13" key="1">
    <citation type="submission" date="2018-08" db="EMBL/GenBank/DDBJ databases">
        <title>Bacillus chawlae sp. nov., Bacillus glennii sp. nov., and Bacillus saganii sp. nov. Isolated from the Vehicle Assembly Building at Kennedy Space Center where the Viking Spacecraft were Assembled.</title>
        <authorList>
            <person name="Seuylemezian A."/>
            <person name="Vaishampayan P."/>
        </authorList>
    </citation>
    <scope>NUCLEOTIDE SEQUENCE [LARGE SCALE GENOMIC DNA]</scope>
    <source>
        <strain evidence="12 13">V47-23a</strain>
    </source>
</reference>
<organism evidence="12 13">
    <name type="scientific">Peribacillus saganii</name>
    <dbReference type="NCBI Taxonomy" id="2303992"/>
    <lineage>
        <taxon>Bacteria</taxon>
        <taxon>Bacillati</taxon>
        <taxon>Bacillota</taxon>
        <taxon>Bacilli</taxon>
        <taxon>Bacillales</taxon>
        <taxon>Bacillaceae</taxon>
        <taxon>Peribacillus</taxon>
    </lineage>
</organism>
<evidence type="ECO:0000256" key="7">
    <source>
        <dbReference type="ARBA" id="ARBA00023136"/>
    </source>
</evidence>
<feature type="propeptide" id="PRO_5035528628" evidence="11">
    <location>
        <begin position="1"/>
        <end position="5"/>
    </location>
</feature>
<evidence type="ECO:0000256" key="3">
    <source>
        <dbReference type="ARBA" id="ARBA00022475"/>
    </source>
</evidence>
<evidence type="ECO:0000256" key="2">
    <source>
        <dbReference type="ARBA" id="ARBA00004241"/>
    </source>
</evidence>
<comment type="similarity">
    <text evidence="9 10">Belongs to the ComGC family.</text>
</comment>
<keyword evidence="6 10" id="KW-1133">Transmembrane helix</keyword>
<keyword evidence="5 10" id="KW-0812">Transmembrane</keyword>
<dbReference type="PROSITE" id="PS00409">
    <property type="entry name" value="PROKAR_NTER_METHYL"/>
    <property type="match status" value="1"/>
</dbReference>
<evidence type="ECO:0000256" key="10">
    <source>
        <dbReference type="PIRNR" id="PIRNR029928"/>
    </source>
</evidence>
<dbReference type="InterPro" id="IPR000983">
    <property type="entry name" value="Bac_GSPG_pilin"/>
</dbReference>
<dbReference type="AlphaFoldDB" id="A0A372LL03"/>
<sequence>MNQKGFTLIEMLVVLLVISILLIITVPNITKHQSTIQDKGCSAFVKMVQAQVQAYQIDKDTLPTTVDQLKTDGYLKETACPNGDRIAISAEGEVTIAATPATP</sequence>
<evidence type="ECO:0000256" key="4">
    <source>
        <dbReference type="ARBA" id="ARBA00022481"/>
    </source>
</evidence>
<feature type="chain" id="PRO_5035528629" description="ComG operon protein 3" evidence="11">
    <location>
        <begin position="6"/>
        <end position="103"/>
    </location>
</feature>
<dbReference type="GO" id="GO:0015628">
    <property type="term" value="P:protein secretion by the type II secretion system"/>
    <property type="evidence" value="ECO:0007669"/>
    <property type="project" value="InterPro"/>
</dbReference>
<evidence type="ECO:0000313" key="12">
    <source>
        <dbReference type="EMBL" id="RFU66781.1"/>
    </source>
</evidence>
<dbReference type="GO" id="GO:0030420">
    <property type="term" value="P:establishment of competence for transformation"/>
    <property type="evidence" value="ECO:0007669"/>
    <property type="project" value="UniProtKB-UniRule"/>
</dbReference>
<evidence type="ECO:0000256" key="9">
    <source>
        <dbReference type="ARBA" id="ARBA00043982"/>
    </source>
</evidence>
<dbReference type="GO" id="GO:0015627">
    <property type="term" value="C:type II protein secretion system complex"/>
    <property type="evidence" value="ECO:0007669"/>
    <property type="project" value="InterPro"/>
</dbReference>
<dbReference type="InterPro" id="IPR045584">
    <property type="entry name" value="Pilin-like"/>
</dbReference>
<comment type="subunit">
    <text evidence="10">Homodimer.</text>
</comment>
<dbReference type="EMBL" id="QVTE01000050">
    <property type="protein sequence ID" value="RFU66781.1"/>
    <property type="molecule type" value="Genomic_DNA"/>
</dbReference>
<dbReference type="NCBIfam" id="TIGR02532">
    <property type="entry name" value="IV_pilin_GFxxxE"/>
    <property type="match status" value="1"/>
</dbReference>
<protein>
    <recommendedName>
        <fullName evidence="10">ComG operon protein 3</fullName>
    </recommendedName>
</protein>
<comment type="function">
    <text evidence="10">Required for transformation and DNA binding.</text>
</comment>
<evidence type="ECO:0000256" key="6">
    <source>
        <dbReference type="ARBA" id="ARBA00022989"/>
    </source>
</evidence>
<keyword evidence="10" id="KW-0813">Transport</keyword>
<dbReference type="PANTHER" id="PTHR30093">
    <property type="entry name" value="GENERAL SECRETION PATHWAY PROTEIN G"/>
    <property type="match status" value="1"/>
</dbReference>
<dbReference type="GO" id="GO:0005886">
    <property type="term" value="C:plasma membrane"/>
    <property type="evidence" value="ECO:0007669"/>
    <property type="project" value="UniProtKB-SubCell"/>
</dbReference>
<feature type="transmembrane region" description="Helical" evidence="10">
    <location>
        <begin position="6"/>
        <end position="26"/>
    </location>
</feature>
<dbReference type="InterPro" id="IPR016940">
    <property type="entry name" value="ComGC"/>
</dbReference>
<dbReference type="NCBIfam" id="NF040999">
    <property type="entry name" value="pilin_ComGC"/>
    <property type="match status" value="1"/>
</dbReference>
<keyword evidence="13" id="KW-1185">Reference proteome</keyword>
<dbReference type="Gene3D" id="3.30.700.10">
    <property type="entry name" value="Glycoprotein, Type 4 Pilin"/>
    <property type="match status" value="1"/>
</dbReference>
<gene>
    <name evidence="12" type="ORF">D0469_16820</name>
</gene>
<dbReference type="GO" id="GO:0009986">
    <property type="term" value="C:cell surface"/>
    <property type="evidence" value="ECO:0007669"/>
    <property type="project" value="UniProtKB-SubCell"/>
</dbReference>
<comment type="subcellular location">
    <subcellularLocation>
        <location evidence="1">Cell membrane</location>
        <topology evidence="1">Single-pass membrane protein</topology>
    </subcellularLocation>
    <subcellularLocation>
        <location evidence="2">Cell surface</location>
    </subcellularLocation>
</comment>